<feature type="transmembrane region" description="Helical" evidence="5">
    <location>
        <begin position="190"/>
        <end position="213"/>
    </location>
</feature>
<dbReference type="InterPro" id="IPR051415">
    <property type="entry name" value="LAAT-1"/>
</dbReference>
<name>A0A077WQD1_9FUNG</name>
<evidence type="ECO:0000256" key="1">
    <source>
        <dbReference type="ARBA" id="ARBA00004141"/>
    </source>
</evidence>
<dbReference type="GO" id="GO:0016020">
    <property type="term" value="C:membrane"/>
    <property type="evidence" value="ECO:0007669"/>
    <property type="project" value="UniProtKB-SubCell"/>
</dbReference>
<feature type="transmembrane region" description="Helical" evidence="5">
    <location>
        <begin position="41"/>
        <end position="58"/>
    </location>
</feature>
<evidence type="ECO:0000313" key="6">
    <source>
        <dbReference type="EMBL" id="CDS09364.1"/>
    </source>
</evidence>
<dbReference type="Gene3D" id="1.20.1280.290">
    <property type="match status" value="2"/>
</dbReference>
<sequence length="265" mass="30163">MAVNTYIVEQVFGYFGLVMWSFQLVPQVYKSYRRKTTEGVSPWAMLIWALSGVFLGNYNIGVQVAIPLIVQPQLFSFLAYVCLGQELYYRYHWNGWRSAAAFAFLCLASGGLEVGLVFGYWAADHHHYKQVIDFFGLLPVVAILVGFVPQYWSIARKRRVEGISHVFLGMDCLGSIFSGISLAFRNEIDALTLVNYLSIAVLDLGIIFLYYVFKWWNDRKTKRQPSTMTQQQHQQFPDETTTTTTLGQDDAAEKGFSFRVAAATH</sequence>
<comment type="subcellular location">
    <subcellularLocation>
        <location evidence="1">Membrane</location>
        <topology evidence="1">Multi-pass membrane protein</topology>
    </subcellularLocation>
</comment>
<dbReference type="EMBL" id="LK023331">
    <property type="protein sequence ID" value="CDS09364.1"/>
    <property type="molecule type" value="Genomic_DNA"/>
</dbReference>
<protein>
    <recommendedName>
        <fullName evidence="7">PQ-loop-domain-containing protein</fullName>
    </recommendedName>
</protein>
<keyword evidence="2 5" id="KW-0812">Transmembrane</keyword>
<dbReference type="AlphaFoldDB" id="A0A077WQD1"/>
<organism evidence="6">
    <name type="scientific">Lichtheimia ramosa</name>
    <dbReference type="NCBI Taxonomy" id="688394"/>
    <lineage>
        <taxon>Eukaryota</taxon>
        <taxon>Fungi</taxon>
        <taxon>Fungi incertae sedis</taxon>
        <taxon>Mucoromycota</taxon>
        <taxon>Mucoromycotina</taxon>
        <taxon>Mucoromycetes</taxon>
        <taxon>Mucorales</taxon>
        <taxon>Lichtheimiaceae</taxon>
        <taxon>Lichtheimia</taxon>
    </lineage>
</organism>
<evidence type="ECO:0000256" key="4">
    <source>
        <dbReference type="ARBA" id="ARBA00023136"/>
    </source>
</evidence>
<feature type="transmembrane region" description="Helical" evidence="5">
    <location>
        <begin position="166"/>
        <end position="184"/>
    </location>
</feature>
<dbReference type="SMART" id="SM00679">
    <property type="entry name" value="CTNS"/>
    <property type="match status" value="2"/>
</dbReference>
<dbReference type="OrthoDB" id="407617at2759"/>
<feature type="transmembrane region" description="Helical" evidence="5">
    <location>
        <begin position="134"/>
        <end position="154"/>
    </location>
</feature>
<keyword evidence="4 5" id="KW-0472">Membrane</keyword>
<evidence type="ECO:0008006" key="7">
    <source>
        <dbReference type="Google" id="ProtNLM"/>
    </source>
</evidence>
<dbReference type="Pfam" id="PF04193">
    <property type="entry name" value="PQ-loop"/>
    <property type="match status" value="2"/>
</dbReference>
<evidence type="ECO:0000256" key="3">
    <source>
        <dbReference type="ARBA" id="ARBA00022989"/>
    </source>
</evidence>
<dbReference type="PANTHER" id="PTHR16201:SF37">
    <property type="entry name" value="PQ-LOOP REPEAT-CONTAINING PROTEIN"/>
    <property type="match status" value="1"/>
</dbReference>
<feature type="transmembrane region" description="Helical" evidence="5">
    <location>
        <begin position="95"/>
        <end position="122"/>
    </location>
</feature>
<proteinExistence type="predicted"/>
<evidence type="ECO:0000256" key="2">
    <source>
        <dbReference type="ARBA" id="ARBA00022692"/>
    </source>
</evidence>
<gene>
    <name evidence="6" type="ORF">LRAMOSA10724</name>
</gene>
<reference evidence="6" key="1">
    <citation type="journal article" date="2014" name="Genome Announc.">
        <title>De novo whole-genome sequence and genome annotation of Lichtheimia ramosa.</title>
        <authorList>
            <person name="Linde J."/>
            <person name="Schwartze V."/>
            <person name="Binder U."/>
            <person name="Lass-Florl C."/>
            <person name="Voigt K."/>
            <person name="Horn F."/>
        </authorList>
    </citation>
    <scope>NUCLEOTIDE SEQUENCE</scope>
    <source>
        <strain evidence="6">JMRC FSU:6197</strain>
    </source>
</reference>
<accession>A0A077WQD1</accession>
<feature type="transmembrane region" description="Helical" evidence="5">
    <location>
        <begin position="12"/>
        <end position="29"/>
    </location>
</feature>
<evidence type="ECO:0000256" key="5">
    <source>
        <dbReference type="SAM" id="Phobius"/>
    </source>
</evidence>
<dbReference type="PANTHER" id="PTHR16201">
    <property type="entry name" value="SEVEN TRANSMEMBRANE PROTEIN 1-RELATED"/>
    <property type="match status" value="1"/>
</dbReference>
<keyword evidence="3 5" id="KW-1133">Transmembrane helix</keyword>
<dbReference type="InterPro" id="IPR006603">
    <property type="entry name" value="PQ-loop_rpt"/>
</dbReference>